<dbReference type="InterPro" id="IPR029526">
    <property type="entry name" value="PGBD"/>
</dbReference>
<organism evidence="2">
    <name type="scientific">Scylla olivacea</name>
    <name type="common">Orange mud crab</name>
    <name type="synonym">Cancer olivacea</name>
    <dbReference type="NCBI Taxonomy" id="85551"/>
    <lineage>
        <taxon>Eukaryota</taxon>
        <taxon>Metazoa</taxon>
        <taxon>Ecdysozoa</taxon>
        <taxon>Arthropoda</taxon>
        <taxon>Crustacea</taxon>
        <taxon>Multicrustacea</taxon>
        <taxon>Malacostraca</taxon>
        <taxon>Eumalacostraca</taxon>
        <taxon>Eucarida</taxon>
        <taxon>Decapoda</taxon>
        <taxon>Pleocyemata</taxon>
        <taxon>Brachyura</taxon>
        <taxon>Eubrachyura</taxon>
        <taxon>Portunoidea</taxon>
        <taxon>Portunidae</taxon>
        <taxon>Portuninae</taxon>
        <taxon>Scylla</taxon>
    </lineage>
</organism>
<evidence type="ECO:0000313" key="2">
    <source>
        <dbReference type="EMBL" id="JAI63319.1"/>
    </source>
</evidence>
<name>A0A0P4WGN8_SCYOL</name>
<dbReference type="EMBL" id="GDRN01073915">
    <property type="protein sequence ID" value="JAI63319.1"/>
    <property type="molecule type" value="Transcribed_RNA"/>
</dbReference>
<evidence type="ECO:0000259" key="1">
    <source>
        <dbReference type="Pfam" id="PF13843"/>
    </source>
</evidence>
<dbReference type="AlphaFoldDB" id="A0A0P4WGN8"/>
<reference evidence="2" key="1">
    <citation type="submission" date="2015-09" db="EMBL/GenBank/DDBJ databases">
        <title>Scylla olivacea transcriptome.</title>
        <authorList>
            <person name="Ikhwanuddin M."/>
        </authorList>
    </citation>
    <scope>NUCLEOTIDE SEQUENCE</scope>
</reference>
<proteinExistence type="predicted"/>
<dbReference type="Pfam" id="PF13843">
    <property type="entry name" value="DDE_Tnp_1_7"/>
    <property type="match status" value="1"/>
</dbReference>
<protein>
    <recommendedName>
        <fullName evidence="1">PiggyBac transposable element-derived protein domain-containing protein</fullName>
    </recommendedName>
</protein>
<accession>A0A0P4WGN8</accession>
<feature type="domain" description="PiggyBac transposable element-derived protein" evidence="1">
    <location>
        <begin position="5"/>
        <end position="78"/>
    </location>
</feature>
<sequence length="102" mass="11536">MLYPPKIFFSLFVDDDMVRDMVTYTNQRIDVRAPKYANDNIQSVSHTCPEEIMALMGILIQPGAKHDNKLITEMFDPQHGAPLYRAGACEKKIQIPLGILSV</sequence>